<dbReference type="SUPFAM" id="SSF141259">
    <property type="entry name" value="CarD-like"/>
    <property type="match status" value="1"/>
</dbReference>
<dbReference type="InterPro" id="IPR003711">
    <property type="entry name" value="CarD-like/TRCF_RID"/>
</dbReference>
<feature type="domain" description="CarD-like/TRCF RNAP-interacting" evidence="1">
    <location>
        <begin position="1"/>
        <end position="113"/>
    </location>
</feature>
<dbReference type="Gene3D" id="2.40.10.170">
    <property type="match status" value="1"/>
</dbReference>
<comment type="caution">
    <text evidence="2">The sequence shown here is derived from an EMBL/GenBank/DDBJ whole genome shotgun (WGS) entry which is preliminary data.</text>
</comment>
<dbReference type="AlphaFoldDB" id="A0A9D1UDV7"/>
<dbReference type="Gene3D" id="1.20.58.1290">
    <property type="entry name" value="CarD-like, C-terminal domain"/>
    <property type="match status" value="1"/>
</dbReference>
<evidence type="ECO:0000259" key="1">
    <source>
        <dbReference type="SMART" id="SM01058"/>
    </source>
</evidence>
<name>A0A9D1UDV7_9FIRM</name>
<gene>
    <name evidence="2" type="ORF">H9873_05105</name>
</gene>
<reference evidence="2" key="1">
    <citation type="journal article" date="2021" name="PeerJ">
        <title>Extensive microbial diversity within the chicken gut microbiome revealed by metagenomics and culture.</title>
        <authorList>
            <person name="Gilroy R."/>
            <person name="Ravi A."/>
            <person name="Getino M."/>
            <person name="Pursley I."/>
            <person name="Horton D.L."/>
            <person name="Alikhan N.F."/>
            <person name="Baker D."/>
            <person name="Gharbi K."/>
            <person name="Hall N."/>
            <person name="Watson M."/>
            <person name="Adriaenssens E.M."/>
            <person name="Foster-Nyarko E."/>
            <person name="Jarju S."/>
            <person name="Secka A."/>
            <person name="Antonio M."/>
            <person name="Oren A."/>
            <person name="Chaudhuri R.R."/>
            <person name="La Ragione R."/>
            <person name="Hildebrand F."/>
            <person name="Pallen M.J."/>
        </authorList>
    </citation>
    <scope>NUCLEOTIDE SEQUENCE</scope>
    <source>
        <strain evidence="2">ChiSxjej1B13-11762</strain>
    </source>
</reference>
<dbReference type="Proteomes" id="UP000824263">
    <property type="component" value="Unassembled WGS sequence"/>
</dbReference>
<dbReference type="InterPro" id="IPR036101">
    <property type="entry name" value="CarD-like/TRCF_RID_sf"/>
</dbReference>
<accession>A0A9D1UDV7</accession>
<evidence type="ECO:0000313" key="3">
    <source>
        <dbReference type="Proteomes" id="UP000824263"/>
    </source>
</evidence>
<protein>
    <submittedName>
        <fullName evidence="2">CarD family transcriptional regulator</fullName>
    </submittedName>
</protein>
<dbReference type="SMART" id="SM01058">
    <property type="entry name" value="CarD_TRCF"/>
    <property type="match status" value="1"/>
</dbReference>
<dbReference type="EMBL" id="DXGF01000094">
    <property type="protein sequence ID" value="HIW83683.1"/>
    <property type="molecule type" value="Genomic_DNA"/>
</dbReference>
<sequence>MFKIGDYVVHYKEGVCEVIDIGKLDMRCSDKNKEYYTLKPLYDVGGTVYTPVDNEIRQIRGIISAEEAKELMDHLREVKDLQILDEKKREALYKEALLSNQCQNWAAVIKTTYSRRKKRLSCGKKAVGLDERYLVIAERFLTGELAAALEVPRDKVKEYLVEKIND</sequence>
<dbReference type="InterPro" id="IPR042215">
    <property type="entry name" value="CarD-like_C"/>
</dbReference>
<organism evidence="2 3">
    <name type="scientific">Candidatus Dorea gallistercoris</name>
    <dbReference type="NCBI Taxonomy" id="2838542"/>
    <lineage>
        <taxon>Bacteria</taxon>
        <taxon>Bacillati</taxon>
        <taxon>Bacillota</taxon>
        <taxon>Clostridia</taxon>
        <taxon>Lachnospirales</taxon>
        <taxon>Lachnospiraceae</taxon>
        <taxon>Dorea</taxon>
    </lineage>
</organism>
<evidence type="ECO:0000313" key="2">
    <source>
        <dbReference type="EMBL" id="HIW83683.1"/>
    </source>
</evidence>
<reference evidence="2" key="2">
    <citation type="submission" date="2021-04" db="EMBL/GenBank/DDBJ databases">
        <authorList>
            <person name="Gilroy R."/>
        </authorList>
    </citation>
    <scope>NUCLEOTIDE SEQUENCE</scope>
    <source>
        <strain evidence="2">ChiSxjej1B13-11762</strain>
    </source>
</reference>
<dbReference type="Pfam" id="PF02559">
    <property type="entry name" value="CarD_TRCF_RID"/>
    <property type="match status" value="1"/>
</dbReference>
<proteinExistence type="predicted"/>